<dbReference type="Gene3D" id="3.30.930.10">
    <property type="entry name" value="Bira Bifunctional Protein, Domain 2"/>
    <property type="match status" value="1"/>
</dbReference>
<evidence type="ECO:0000259" key="1">
    <source>
        <dbReference type="Pfam" id="PF16917"/>
    </source>
</evidence>
<dbReference type="InterPro" id="IPR045864">
    <property type="entry name" value="aa-tRNA-synth_II/BPL/LPL"/>
</dbReference>
<evidence type="ECO:0000313" key="2">
    <source>
        <dbReference type="EMBL" id="MXQ06668.1"/>
    </source>
</evidence>
<dbReference type="SUPFAM" id="SSF55681">
    <property type="entry name" value="Class II aaRS and biotin synthetases"/>
    <property type="match status" value="1"/>
</dbReference>
<feature type="domain" description="BPL/LPL catalytic" evidence="1">
    <location>
        <begin position="3"/>
        <end position="182"/>
    </location>
</feature>
<proteinExistence type="predicted"/>
<dbReference type="Pfam" id="PF16917">
    <property type="entry name" value="BPL_LplA_LipB_2"/>
    <property type="match status" value="1"/>
</dbReference>
<keyword evidence="3" id="KW-1185">Reference proteome</keyword>
<comment type="caution">
    <text evidence="2">The sequence shown here is derived from an EMBL/GenBank/DDBJ whole genome shotgun (WGS) entry which is preliminary data.</text>
</comment>
<sequence>MVFPPLLTGIAVAGDPVAAARESVAIEVEPGSVFYGTDATRLEAAIVLAPEEALADALPVAFAVALGLNDAIGALAPPEVALHLVWPDRIRINGALCGRMRAFASTGDPKEEPDWLIVALDVPLLTASGVEPGETPDETCLYEEGCGDITSHDLTDAWARHMMNWLHIFLTEGFAPLHEEWRAKAHGLGTEVTYPEHGTFIGLDEKGGMLLKRESGETALVPLTRLLAV</sequence>
<name>A0A7C9IEC2_9RHOB</name>
<dbReference type="AlphaFoldDB" id="A0A7C9IEC2"/>
<evidence type="ECO:0000313" key="3">
    <source>
        <dbReference type="Proteomes" id="UP000480350"/>
    </source>
</evidence>
<accession>A0A7C9IEC2</accession>
<dbReference type="Proteomes" id="UP000480350">
    <property type="component" value="Unassembled WGS sequence"/>
</dbReference>
<organism evidence="2 3">
    <name type="scientific">Kangsaoukella pontilimi</name>
    <dbReference type="NCBI Taxonomy" id="2691042"/>
    <lineage>
        <taxon>Bacteria</taxon>
        <taxon>Pseudomonadati</taxon>
        <taxon>Pseudomonadota</taxon>
        <taxon>Alphaproteobacteria</taxon>
        <taxon>Rhodobacterales</taxon>
        <taxon>Paracoccaceae</taxon>
        <taxon>Kangsaoukella</taxon>
    </lineage>
</organism>
<protein>
    <recommendedName>
        <fullName evidence="1">BPL/LPL catalytic domain-containing protein</fullName>
    </recommendedName>
</protein>
<gene>
    <name evidence="2" type="ORF">GQ651_02290</name>
</gene>
<dbReference type="Gene3D" id="2.30.30.100">
    <property type="match status" value="1"/>
</dbReference>
<dbReference type="EMBL" id="WUPT01000001">
    <property type="protein sequence ID" value="MXQ06668.1"/>
    <property type="molecule type" value="Genomic_DNA"/>
</dbReference>
<reference evidence="2 3" key="2">
    <citation type="submission" date="2020-03" db="EMBL/GenBank/DDBJ databases">
        <title>Kangsaoukella pontilimi gen. nov., sp. nov., a new member of the family Rhodobacteraceae isolated from a tidal mudflat.</title>
        <authorList>
            <person name="Kim I.S."/>
        </authorList>
    </citation>
    <scope>NUCLEOTIDE SEQUENCE [LARGE SCALE GENOMIC DNA]</scope>
    <source>
        <strain evidence="2 3">GH1-50</strain>
    </source>
</reference>
<reference evidence="2 3" key="1">
    <citation type="submission" date="2019-12" db="EMBL/GenBank/DDBJ databases">
        <authorList>
            <person name="Lee S.D."/>
        </authorList>
    </citation>
    <scope>NUCLEOTIDE SEQUENCE [LARGE SCALE GENOMIC DNA]</scope>
    <source>
        <strain evidence="2 3">GH1-50</strain>
    </source>
</reference>
<dbReference type="InterPro" id="IPR004143">
    <property type="entry name" value="BPL_LPL_catalytic"/>
</dbReference>